<dbReference type="Pfam" id="PF13102">
    <property type="entry name" value="Phage_int_SAM_5"/>
    <property type="match status" value="1"/>
</dbReference>
<protein>
    <recommendedName>
        <fullName evidence="2">Core-binding (CB) domain-containing protein</fullName>
    </recommendedName>
</protein>
<accession>J9BP72</accession>
<gene>
    <name evidence="3" type="ORF">EVA_22508</name>
</gene>
<comment type="caution">
    <text evidence="3">The sequence shown here is derived from an EMBL/GenBank/DDBJ whole genome shotgun (WGS) entry which is preliminary data.</text>
</comment>
<evidence type="ECO:0000259" key="2">
    <source>
        <dbReference type="PROSITE" id="PS51900"/>
    </source>
</evidence>
<dbReference type="GO" id="GO:0003677">
    <property type="term" value="F:DNA binding"/>
    <property type="evidence" value="ECO:0007669"/>
    <property type="project" value="UniProtKB-KW"/>
</dbReference>
<evidence type="ECO:0000256" key="1">
    <source>
        <dbReference type="ARBA" id="ARBA00023125"/>
    </source>
</evidence>
<evidence type="ECO:0000313" key="3">
    <source>
        <dbReference type="EMBL" id="EJW89385.1"/>
    </source>
</evidence>
<dbReference type="PROSITE" id="PS51900">
    <property type="entry name" value="CB"/>
    <property type="match status" value="1"/>
</dbReference>
<keyword evidence="1" id="KW-0238">DNA-binding</keyword>
<proteinExistence type="predicted"/>
<organism evidence="3">
    <name type="scientific">gut metagenome</name>
    <dbReference type="NCBI Taxonomy" id="749906"/>
    <lineage>
        <taxon>unclassified sequences</taxon>
        <taxon>metagenomes</taxon>
        <taxon>organismal metagenomes</taxon>
    </lineage>
</organism>
<feature type="non-terminal residue" evidence="3">
    <location>
        <position position="1"/>
    </location>
</feature>
<sequence length="80" mass="9227">YTAPTFQAVANEYIGQLNKSGRDNYAKLLERNCRYFTEFTKGDFLLSDINPMIVENYSNFLRNVKGIGETTIGMMMSRTR</sequence>
<dbReference type="AlphaFoldDB" id="J9BP72"/>
<feature type="domain" description="Core-binding (CB)" evidence="2">
    <location>
        <begin position="4"/>
        <end position="80"/>
    </location>
</feature>
<dbReference type="InterPro" id="IPR025269">
    <property type="entry name" value="SAM-like_dom"/>
</dbReference>
<dbReference type="InterPro" id="IPR044068">
    <property type="entry name" value="CB"/>
</dbReference>
<reference evidence="3" key="1">
    <citation type="journal article" date="2012" name="PLoS ONE">
        <title>Gene sets for utilization of primary and secondary nutrition supplies in the distal gut of endangered iberian lynx.</title>
        <authorList>
            <person name="Alcaide M."/>
            <person name="Messina E."/>
            <person name="Richter M."/>
            <person name="Bargiela R."/>
            <person name="Peplies J."/>
            <person name="Huws S.A."/>
            <person name="Newbold C.J."/>
            <person name="Golyshin P.N."/>
            <person name="Simon M.A."/>
            <person name="Lopez G."/>
            <person name="Yakimov M.M."/>
            <person name="Ferrer M."/>
        </authorList>
    </citation>
    <scope>NUCLEOTIDE SEQUENCE</scope>
</reference>
<name>J9BP72_9ZZZZ</name>
<dbReference type="InterPro" id="IPR010998">
    <property type="entry name" value="Integrase_recombinase_N"/>
</dbReference>
<dbReference type="Gene3D" id="1.10.150.130">
    <property type="match status" value="1"/>
</dbReference>
<dbReference type="EMBL" id="AMCI01009509">
    <property type="protein sequence ID" value="EJW89385.1"/>
    <property type="molecule type" value="Genomic_DNA"/>
</dbReference>
<feature type="non-terminal residue" evidence="3">
    <location>
        <position position="80"/>
    </location>
</feature>